<reference evidence="1 2" key="2">
    <citation type="submission" date="2016-12" db="EMBL/GenBank/DDBJ databases">
        <title>Draft Genome Sequence of Cystobacter ferrugineus Strain Cbfe23.</title>
        <authorList>
            <person name="Akbar S."/>
            <person name="Dowd S.E."/>
            <person name="Stevens D.C."/>
        </authorList>
    </citation>
    <scope>NUCLEOTIDE SEQUENCE [LARGE SCALE GENOMIC DNA]</scope>
    <source>
        <strain evidence="1 2">Cbfe23</strain>
    </source>
</reference>
<evidence type="ECO:0000313" key="2">
    <source>
        <dbReference type="Proteomes" id="UP000182229"/>
    </source>
</evidence>
<dbReference type="Proteomes" id="UP000182229">
    <property type="component" value="Unassembled WGS sequence"/>
</dbReference>
<name>A0A1L9BHM3_9BACT</name>
<dbReference type="AlphaFoldDB" id="A0A1L9BHM3"/>
<dbReference type="EMBL" id="MPIN01000001">
    <property type="protein sequence ID" value="OJH41767.1"/>
    <property type="molecule type" value="Genomic_DNA"/>
</dbReference>
<protein>
    <submittedName>
        <fullName evidence="1">Uncharacterized protein</fullName>
    </submittedName>
</protein>
<accession>A0A1L9BHM3</accession>
<organism evidence="1 2">
    <name type="scientific">Cystobacter ferrugineus</name>
    <dbReference type="NCBI Taxonomy" id="83449"/>
    <lineage>
        <taxon>Bacteria</taxon>
        <taxon>Pseudomonadati</taxon>
        <taxon>Myxococcota</taxon>
        <taxon>Myxococcia</taxon>
        <taxon>Myxococcales</taxon>
        <taxon>Cystobacterineae</taxon>
        <taxon>Archangiaceae</taxon>
        <taxon>Cystobacter</taxon>
    </lineage>
</organism>
<proteinExistence type="predicted"/>
<dbReference type="OrthoDB" id="9796761at2"/>
<dbReference type="RefSeq" id="WP_071895836.1">
    <property type="nucleotide sequence ID" value="NZ_MPIN01000001.1"/>
</dbReference>
<comment type="caution">
    <text evidence="1">The sequence shown here is derived from an EMBL/GenBank/DDBJ whole genome shotgun (WGS) entry which is preliminary data.</text>
</comment>
<sequence>MATVNLTSEFGFVVRRFALEQRGVSYRELLDTMESEAPLDVNEDLISFGPHFGWEAATEFVQRLESLGLRNIDDFFIFTGDFPEWCGFTGFLKRNVPPTS</sequence>
<gene>
    <name evidence="1" type="ORF">BON30_00555</name>
</gene>
<evidence type="ECO:0000313" key="1">
    <source>
        <dbReference type="EMBL" id="OJH41767.1"/>
    </source>
</evidence>
<reference evidence="2" key="1">
    <citation type="submission" date="2016-11" db="EMBL/GenBank/DDBJ databases">
        <authorList>
            <person name="Shukria A."/>
            <person name="Stevens D.C."/>
        </authorList>
    </citation>
    <scope>NUCLEOTIDE SEQUENCE [LARGE SCALE GENOMIC DNA]</scope>
    <source>
        <strain evidence="2">Cbfe23</strain>
    </source>
</reference>
<keyword evidence="2" id="KW-1185">Reference proteome</keyword>